<proteinExistence type="predicted"/>
<dbReference type="EMBL" id="CAJFCW020000005">
    <property type="protein sequence ID" value="CAG9119167.1"/>
    <property type="molecule type" value="Genomic_DNA"/>
</dbReference>
<evidence type="ECO:0000313" key="3">
    <source>
        <dbReference type="Proteomes" id="UP000614601"/>
    </source>
</evidence>
<name>A0A811L8R9_9BILA</name>
<feature type="transmembrane region" description="Helical" evidence="1">
    <location>
        <begin position="32"/>
        <end position="56"/>
    </location>
</feature>
<dbReference type="Proteomes" id="UP000614601">
    <property type="component" value="Unassembled WGS sequence"/>
</dbReference>
<keyword evidence="1" id="KW-1133">Transmembrane helix</keyword>
<keyword evidence="1" id="KW-0472">Membrane</keyword>
<sequence>MSEGYEEITSLWGDNYCLNFRDLSTLFPCDDYQLVFIITGCIAIVVGYLATIAIFVEQYYRNQKRRAKYCKARMELSAEYLEQLREQRHKIIDETALKKCEIKVSPTGEEHEPTEFET</sequence>
<reference evidence="2" key="1">
    <citation type="submission" date="2020-09" db="EMBL/GenBank/DDBJ databases">
        <authorList>
            <person name="Kikuchi T."/>
        </authorList>
    </citation>
    <scope>NUCLEOTIDE SEQUENCE</scope>
    <source>
        <strain evidence="2">SH1</strain>
    </source>
</reference>
<gene>
    <name evidence="2" type="ORF">BOKJ2_LOCUS10706</name>
</gene>
<evidence type="ECO:0000313" key="2">
    <source>
        <dbReference type="EMBL" id="CAD5223936.1"/>
    </source>
</evidence>
<dbReference type="AlphaFoldDB" id="A0A811L8R9"/>
<dbReference type="EMBL" id="CAJFDH010000005">
    <property type="protein sequence ID" value="CAD5223936.1"/>
    <property type="molecule type" value="Genomic_DNA"/>
</dbReference>
<comment type="caution">
    <text evidence="2">The sequence shown here is derived from an EMBL/GenBank/DDBJ whole genome shotgun (WGS) entry which is preliminary data.</text>
</comment>
<accession>A0A811L8R9</accession>
<dbReference type="Proteomes" id="UP000783686">
    <property type="component" value="Unassembled WGS sequence"/>
</dbReference>
<keyword evidence="1" id="KW-0812">Transmembrane</keyword>
<evidence type="ECO:0000256" key="1">
    <source>
        <dbReference type="SAM" id="Phobius"/>
    </source>
</evidence>
<dbReference type="OrthoDB" id="6730379at2759"/>
<organism evidence="2 3">
    <name type="scientific">Bursaphelenchus okinawaensis</name>
    <dbReference type="NCBI Taxonomy" id="465554"/>
    <lineage>
        <taxon>Eukaryota</taxon>
        <taxon>Metazoa</taxon>
        <taxon>Ecdysozoa</taxon>
        <taxon>Nematoda</taxon>
        <taxon>Chromadorea</taxon>
        <taxon>Rhabditida</taxon>
        <taxon>Tylenchina</taxon>
        <taxon>Tylenchomorpha</taxon>
        <taxon>Aphelenchoidea</taxon>
        <taxon>Aphelenchoididae</taxon>
        <taxon>Bursaphelenchus</taxon>
    </lineage>
</organism>
<protein>
    <submittedName>
        <fullName evidence="2">Uncharacterized protein</fullName>
    </submittedName>
</protein>
<keyword evidence="3" id="KW-1185">Reference proteome</keyword>